<dbReference type="OrthoDB" id="3208990at2"/>
<keyword evidence="1" id="KW-0812">Transmembrane</keyword>
<evidence type="ECO:0000256" key="1">
    <source>
        <dbReference type="SAM" id="Phobius"/>
    </source>
</evidence>
<dbReference type="eggNOG" id="COG1983">
    <property type="taxonomic scope" value="Bacteria"/>
</dbReference>
<proteinExistence type="predicted"/>
<reference evidence="3 4" key="1">
    <citation type="submission" date="2013-09" db="EMBL/GenBank/DDBJ databases">
        <title>Complete genome sequence of Corynebacterium doosanense CAU 212(T) (=DSM 45436(T)), isolated from activated sludge.</title>
        <authorList>
            <person name="Schaffert L."/>
            <person name="Albersmeier A."/>
            <person name="Kalinowski J."/>
            <person name="Ruckert C."/>
        </authorList>
    </citation>
    <scope>NUCLEOTIDE SEQUENCE [LARGE SCALE GENOMIC DNA]</scope>
    <source>
        <strain evidence="3 4">CAU 212</strain>
    </source>
</reference>
<dbReference type="EMBL" id="CP006764">
    <property type="protein sequence ID" value="AIT60367.1"/>
    <property type="molecule type" value="Genomic_DNA"/>
</dbReference>
<feature type="transmembrane region" description="Helical" evidence="1">
    <location>
        <begin position="102"/>
        <end position="120"/>
    </location>
</feature>
<sequence>MSTFTDTVNRMWETRPPRIRKDQGGRSYVAGVCEGIGVRYQIDPTLVRIAFVVTALAVGGGIAAYLLAWMCMPRYGMTTSPAQAVFRRKDQLTEQERGERPAGWWLLIGFILLSGLFTVWDSDYLGSTAIIAIALLLLAWYGLHQRLPEPPAGLLPGEDSGQSVNLSAYTSMNPQPAPPAWDPLGTAPFAWHLPEPPAPEPARKKTSVWAWVLGGFGITVLVVALVGAAGGFLWLLTGDTGRETITPTSAEELSASYQTGDQPLTLDLSHLPALTEDREVTATATDQDLRLVLPENIPVTVSCDDAPDWECTPGNRNPGAEGETLKVTLIDGPGDGAASITTPLIDPDARPTSENQLQDTYDSEAGPATFDFSRLPTLEKEHTVEIDHGVGPLTVLLPRGPVELVCEDGLGATNCTEGTYHEDAEGELLTIRIDGGVGPVHVSGLN</sequence>
<evidence type="ECO:0000259" key="2">
    <source>
        <dbReference type="Pfam" id="PF04024"/>
    </source>
</evidence>
<dbReference type="KEGG" id="cdo:CDOO_03240"/>
<dbReference type="RefSeq" id="WP_018021210.1">
    <property type="nucleotide sequence ID" value="NZ_AQUX01000002.1"/>
</dbReference>
<dbReference type="AlphaFoldDB" id="A0A097IE18"/>
<keyword evidence="4" id="KW-1185">Reference proteome</keyword>
<feature type="transmembrane region" description="Helical" evidence="1">
    <location>
        <begin position="208"/>
        <end position="236"/>
    </location>
</feature>
<feature type="domain" description="Phage shock protein PspC N-terminal" evidence="2">
    <location>
        <begin position="27"/>
        <end position="74"/>
    </location>
</feature>
<accession>A0A097IE18</accession>
<evidence type="ECO:0000313" key="3">
    <source>
        <dbReference type="EMBL" id="AIT60367.1"/>
    </source>
</evidence>
<feature type="transmembrane region" description="Helical" evidence="1">
    <location>
        <begin position="126"/>
        <end position="143"/>
    </location>
</feature>
<gene>
    <name evidence="3" type="ORF">CDOO_03240</name>
</gene>
<dbReference type="STRING" id="558173.CDOO_03240"/>
<feature type="transmembrane region" description="Helical" evidence="1">
    <location>
        <begin position="49"/>
        <end position="68"/>
    </location>
</feature>
<dbReference type="Pfam" id="PF04024">
    <property type="entry name" value="PspC"/>
    <property type="match status" value="1"/>
</dbReference>
<keyword evidence="1" id="KW-1133">Transmembrane helix</keyword>
<evidence type="ECO:0000313" key="4">
    <source>
        <dbReference type="Proteomes" id="UP000029914"/>
    </source>
</evidence>
<dbReference type="InterPro" id="IPR007168">
    <property type="entry name" value="Phageshock_PspC_N"/>
</dbReference>
<protein>
    <submittedName>
        <fullName evidence="3">Phage-shock protein</fullName>
    </submittedName>
</protein>
<organism evidence="3 4">
    <name type="scientific">Corynebacterium doosanense CAU 212 = DSM 45436</name>
    <dbReference type="NCBI Taxonomy" id="558173"/>
    <lineage>
        <taxon>Bacteria</taxon>
        <taxon>Bacillati</taxon>
        <taxon>Actinomycetota</taxon>
        <taxon>Actinomycetes</taxon>
        <taxon>Mycobacteriales</taxon>
        <taxon>Corynebacteriaceae</taxon>
        <taxon>Corynebacterium</taxon>
    </lineage>
</organism>
<keyword evidence="1" id="KW-0472">Membrane</keyword>
<dbReference type="Proteomes" id="UP000029914">
    <property type="component" value="Chromosome"/>
</dbReference>
<dbReference type="HOGENOM" id="CLU_030489_1_0_11"/>
<name>A0A097IE18_9CORY</name>